<evidence type="ECO:0000259" key="2">
    <source>
        <dbReference type="PROSITE" id="PS50982"/>
    </source>
</evidence>
<dbReference type="GO" id="GO:0003677">
    <property type="term" value="F:DNA binding"/>
    <property type="evidence" value="ECO:0007669"/>
    <property type="project" value="InterPro"/>
</dbReference>
<dbReference type="InterPro" id="IPR016177">
    <property type="entry name" value="DNA-bd_dom_sf"/>
</dbReference>
<accession>T1IJN5</accession>
<dbReference type="PROSITE" id="PS50982">
    <property type="entry name" value="MBD"/>
    <property type="match status" value="1"/>
</dbReference>
<reference evidence="4" key="1">
    <citation type="submission" date="2011-05" db="EMBL/GenBank/DDBJ databases">
        <authorList>
            <person name="Richards S.R."/>
            <person name="Qu J."/>
            <person name="Jiang H."/>
            <person name="Jhangiani S.N."/>
            <person name="Agravi P."/>
            <person name="Goodspeed R."/>
            <person name="Gross S."/>
            <person name="Mandapat C."/>
            <person name="Jackson L."/>
            <person name="Mathew T."/>
            <person name="Pu L."/>
            <person name="Thornton R."/>
            <person name="Saada N."/>
            <person name="Wilczek-Boney K.B."/>
            <person name="Lee S."/>
            <person name="Kovar C."/>
            <person name="Wu Y."/>
            <person name="Scherer S.E."/>
            <person name="Worley K.C."/>
            <person name="Muzny D.M."/>
            <person name="Gibbs R."/>
        </authorList>
    </citation>
    <scope>NUCLEOTIDE SEQUENCE</scope>
    <source>
        <strain evidence="4">Brora</strain>
    </source>
</reference>
<dbReference type="Gene3D" id="3.30.890.10">
    <property type="entry name" value="Methyl-cpg-binding Protein 2, Chain A"/>
    <property type="match status" value="1"/>
</dbReference>
<dbReference type="PhylomeDB" id="T1IJN5"/>
<feature type="domain" description="MBD" evidence="2">
    <location>
        <begin position="245"/>
        <end position="318"/>
    </location>
</feature>
<organism evidence="3 4">
    <name type="scientific">Strigamia maritima</name>
    <name type="common">European centipede</name>
    <name type="synonym">Geophilus maritimus</name>
    <dbReference type="NCBI Taxonomy" id="126957"/>
    <lineage>
        <taxon>Eukaryota</taxon>
        <taxon>Metazoa</taxon>
        <taxon>Ecdysozoa</taxon>
        <taxon>Arthropoda</taxon>
        <taxon>Myriapoda</taxon>
        <taxon>Chilopoda</taxon>
        <taxon>Pleurostigmophora</taxon>
        <taxon>Geophilomorpha</taxon>
        <taxon>Linotaeniidae</taxon>
        <taxon>Strigamia</taxon>
    </lineage>
</organism>
<evidence type="ECO:0000313" key="4">
    <source>
        <dbReference type="Proteomes" id="UP000014500"/>
    </source>
</evidence>
<dbReference type="Pfam" id="PF01429">
    <property type="entry name" value="MBD"/>
    <property type="match status" value="1"/>
</dbReference>
<evidence type="ECO:0000313" key="3">
    <source>
        <dbReference type="EnsemblMetazoa" id="SMAR001105-PA"/>
    </source>
</evidence>
<dbReference type="InterPro" id="IPR057670">
    <property type="entry name" value="SH3_retrovirus"/>
</dbReference>
<dbReference type="AlphaFoldDB" id="T1IJN5"/>
<dbReference type="HOGENOM" id="CLU_026605_1_0_1"/>
<feature type="region of interest" description="Disordered" evidence="1">
    <location>
        <begin position="172"/>
        <end position="265"/>
    </location>
</feature>
<dbReference type="SUPFAM" id="SSF54171">
    <property type="entry name" value="DNA-binding domain"/>
    <property type="match status" value="1"/>
</dbReference>
<protein>
    <recommendedName>
        <fullName evidence="2">MBD domain-containing protein</fullName>
    </recommendedName>
</protein>
<dbReference type="Proteomes" id="UP000014500">
    <property type="component" value="Unassembled WGS sequence"/>
</dbReference>
<dbReference type="CDD" id="cd00122">
    <property type="entry name" value="MBD"/>
    <property type="match status" value="1"/>
</dbReference>
<evidence type="ECO:0000256" key="1">
    <source>
        <dbReference type="SAM" id="MobiDB-lite"/>
    </source>
</evidence>
<feature type="compositionally biased region" description="Pro residues" evidence="1">
    <location>
        <begin position="202"/>
        <end position="214"/>
    </location>
</feature>
<dbReference type="EnsemblMetazoa" id="SMAR001105-RA">
    <property type="protein sequence ID" value="SMAR001105-PA"/>
    <property type="gene ID" value="SMAR001105"/>
</dbReference>
<reference evidence="3" key="2">
    <citation type="submission" date="2015-02" db="UniProtKB">
        <authorList>
            <consortium name="EnsemblMetazoa"/>
        </authorList>
    </citation>
    <scope>IDENTIFICATION</scope>
</reference>
<dbReference type="InterPro" id="IPR001739">
    <property type="entry name" value="Methyl_CpG_DNA-bd"/>
</dbReference>
<sequence>MLYLGCPWDILRMSVINLDVHSHPESYFMDQVKDAEQGRLFGGILRAIFRADFSECGNRVNFWPQPGHRLPPDKFGFPIKNPKLGKVHFSTFWSFTFGPFHCADHFRPLPPQDLKSKLDSRAWKGVVVGYAMGTKGYRIWDPISNDVYESKHIKFDESRLYKDVVPTYINDDPLNISDGRESHYNPSVESSDDSDDDSSPNQPQPLTPVRPAPKAPQRRPNVQEIPPYVSSRRKPVPVFTKPTSSKGFNRASIPNKPGWESVEVQRQSGATKGKWDIYFYAPGCKIPLRSRPELRDYCEQALKIPYNPDEFNWKPSEPLVNTVSQVDTDGDDVAQTKAQETDIDADSDPECYTVRVYLAEVVKEPSTFEEAMASPEKDDTFADSY</sequence>
<keyword evidence="4" id="KW-1185">Reference proteome</keyword>
<dbReference type="Pfam" id="PF25597">
    <property type="entry name" value="SH3_retrovirus"/>
    <property type="match status" value="1"/>
</dbReference>
<dbReference type="EMBL" id="AFFK01014751">
    <property type="status" value="NOT_ANNOTATED_CDS"/>
    <property type="molecule type" value="Genomic_DNA"/>
</dbReference>
<name>T1IJN5_STRMM</name>
<proteinExistence type="predicted"/>